<dbReference type="STRING" id="1147741.A0A0R3RPM9"/>
<dbReference type="WBParaSite" id="EEL_0000355701-mRNA-1">
    <property type="protein sequence ID" value="EEL_0000355701-mRNA-1"/>
    <property type="gene ID" value="EEL_0000355701"/>
</dbReference>
<evidence type="ECO:0000256" key="3">
    <source>
        <dbReference type="ARBA" id="ARBA00023242"/>
    </source>
</evidence>
<evidence type="ECO:0000313" key="7">
    <source>
        <dbReference type="WBParaSite" id="EEL_0000355701-mRNA-1"/>
    </source>
</evidence>
<feature type="region of interest" description="Disordered" evidence="4">
    <location>
        <begin position="266"/>
        <end position="287"/>
    </location>
</feature>
<accession>A0A0R3RPM9</accession>
<dbReference type="Proteomes" id="UP000050640">
    <property type="component" value="Unplaced"/>
</dbReference>
<feature type="domain" description="DNA endonuclease activator Ctp1 C-terminal" evidence="5">
    <location>
        <begin position="408"/>
        <end position="440"/>
    </location>
</feature>
<dbReference type="GO" id="GO:0003684">
    <property type="term" value="F:damaged DNA binding"/>
    <property type="evidence" value="ECO:0007669"/>
    <property type="project" value="TreeGrafter"/>
</dbReference>
<keyword evidence="6" id="KW-1185">Reference proteome</keyword>
<keyword evidence="3" id="KW-0539">Nucleus</keyword>
<dbReference type="PANTHER" id="PTHR15107:SF0">
    <property type="entry name" value="DNA ENDONUCLEASE ACTIVATOR CTP1 C-TERMINAL DOMAIN-CONTAINING PROTEIN"/>
    <property type="match status" value="1"/>
</dbReference>
<evidence type="ECO:0000259" key="5">
    <source>
        <dbReference type="Pfam" id="PF08573"/>
    </source>
</evidence>
<proteinExistence type="predicted"/>
<evidence type="ECO:0000256" key="2">
    <source>
        <dbReference type="ARBA" id="ARBA00022763"/>
    </source>
</evidence>
<feature type="compositionally biased region" description="Polar residues" evidence="4">
    <location>
        <begin position="266"/>
        <end position="282"/>
    </location>
</feature>
<protein>
    <submittedName>
        <fullName evidence="7">SAE2 domain-containing protein</fullName>
    </submittedName>
</protein>
<reference evidence="7" key="1">
    <citation type="submission" date="2016-04" db="UniProtKB">
        <authorList>
            <consortium name="WormBaseParasite"/>
        </authorList>
    </citation>
    <scope>IDENTIFICATION</scope>
</reference>
<name>A0A0R3RPM9_9BILA</name>
<dbReference type="PANTHER" id="PTHR15107">
    <property type="entry name" value="RETINOBLASTOMA BINDING PROTEIN 8"/>
    <property type="match status" value="1"/>
</dbReference>
<dbReference type="InterPro" id="IPR033316">
    <property type="entry name" value="RBBP8-like"/>
</dbReference>
<dbReference type="Pfam" id="PF08573">
    <property type="entry name" value="SAE2"/>
    <property type="match status" value="1"/>
</dbReference>
<evidence type="ECO:0000256" key="1">
    <source>
        <dbReference type="ARBA" id="ARBA00004123"/>
    </source>
</evidence>
<dbReference type="GO" id="GO:0010792">
    <property type="term" value="P:DNA double-strand break processing involved in repair via single-strand annealing"/>
    <property type="evidence" value="ECO:0007669"/>
    <property type="project" value="TreeGrafter"/>
</dbReference>
<keyword evidence="2" id="KW-0227">DNA damage</keyword>
<dbReference type="AlphaFoldDB" id="A0A0R3RPM9"/>
<organism evidence="6 7">
    <name type="scientific">Elaeophora elaphi</name>
    <dbReference type="NCBI Taxonomy" id="1147741"/>
    <lineage>
        <taxon>Eukaryota</taxon>
        <taxon>Metazoa</taxon>
        <taxon>Ecdysozoa</taxon>
        <taxon>Nematoda</taxon>
        <taxon>Chromadorea</taxon>
        <taxon>Rhabditida</taxon>
        <taxon>Spirurina</taxon>
        <taxon>Spiruromorpha</taxon>
        <taxon>Filarioidea</taxon>
        <taxon>Onchocercidae</taxon>
        <taxon>Elaeophora</taxon>
    </lineage>
</organism>
<dbReference type="InterPro" id="IPR013882">
    <property type="entry name" value="Ctp1_C"/>
</dbReference>
<sequence>MDSYLYSPVAKKAFSCSRSINVENSNALDDSSFLDVTTSPIRLIEGYEKPQKISEISLDTTIEQENSLPPLEIGLNINENSYDIFDTIDDIPETPKPVEIIDLTTPKKALQNRSPLLPTQPLPTMCSTPIQRRSRVRCNGTLDSWINREPPPKLKSVNADECALWLNISPDISSKKLTPVTTANKKCNENADITTNDLCSSQISSKSVSDSAGIRPTFPSSSLKEFRKLKPSSRVYTDENLSKFLHISPWISSRFNTNQISEKITEVQNSPLRSTLPVTSPSQKRRNENDQDIISSLSDGSFFPLTPPPDSLRKSETLRQMSLATMLNRSNVAECCAVMETQHTRSLMNAISSPTFCRNDLKYVDNELSSRFNDDGKVRRKKAERRLLHGFDCRCCADYYEALGLNHDQRNERIDQVSKHRDIEKKPSTPEYYWEIGMPNREEQRRRGQIIESNSPIALKTRCSEYKSKRRARRRLFN</sequence>
<evidence type="ECO:0000313" key="6">
    <source>
        <dbReference type="Proteomes" id="UP000050640"/>
    </source>
</evidence>
<dbReference type="GO" id="GO:0005634">
    <property type="term" value="C:nucleus"/>
    <property type="evidence" value="ECO:0007669"/>
    <property type="project" value="UniProtKB-SubCell"/>
</dbReference>
<comment type="subcellular location">
    <subcellularLocation>
        <location evidence="1">Nucleus</location>
    </subcellularLocation>
</comment>
<evidence type="ECO:0000256" key="4">
    <source>
        <dbReference type="SAM" id="MobiDB-lite"/>
    </source>
</evidence>